<dbReference type="OrthoDB" id="9812921at2"/>
<dbReference type="SUPFAM" id="SSF53474">
    <property type="entry name" value="alpha/beta-Hydrolases"/>
    <property type="match status" value="1"/>
</dbReference>
<dbReference type="HOGENOM" id="CLU_006105_2_1_11"/>
<reference evidence="3 4" key="1">
    <citation type="submission" date="2014-05" db="EMBL/GenBank/DDBJ databases">
        <title>Draft Genome Sequence of Kitasatospora cheerisanensis KCTC 2395.</title>
        <authorList>
            <person name="Nam D.H."/>
        </authorList>
    </citation>
    <scope>NUCLEOTIDE SEQUENCE [LARGE SCALE GENOMIC DNA]</scope>
    <source>
        <strain evidence="3 4">KCTC 2395</strain>
    </source>
</reference>
<evidence type="ECO:0000313" key="4">
    <source>
        <dbReference type="Proteomes" id="UP000027178"/>
    </source>
</evidence>
<evidence type="ECO:0000259" key="1">
    <source>
        <dbReference type="Pfam" id="PF00326"/>
    </source>
</evidence>
<evidence type="ECO:0000259" key="2">
    <source>
        <dbReference type="Pfam" id="PF00930"/>
    </source>
</evidence>
<name>A0A066YTF6_9ACTN</name>
<dbReference type="InterPro" id="IPR050278">
    <property type="entry name" value="Serine_Prot_S9B/DPPIV"/>
</dbReference>
<dbReference type="Gene3D" id="3.40.50.1820">
    <property type="entry name" value="alpha/beta hydrolase"/>
    <property type="match status" value="1"/>
</dbReference>
<dbReference type="GO" id="GO:0008239">
    <property type="term" value="F:dipeptidyl-peptidase activity"/>
    <property type="evidence" value="ECO:0007669"/>
    <property type="project" value="TreeGrafter"/>
</dbReference>
<dbReference type="PATRIC" id="fig|1348663.4.peg.6609"/>
<comment type="caution">
    <text evidence="3">The sequence shown here is derived from an EMBL/GenBank/DDBJ whole genome shotgun (WGS) entry which is preliminary data.</text>
</comment>
<dbReference type="Pfam" id="PF00930">
    <property type="entry name" value="DPPIV_N"/>
    <property type="match status" value="1"/>
</dbReference>
<dbReference type="Pfam" id="PF00326">
    <property type="entry name" value="Peptidase_S9"/>
    <property type="match status" value="1"/>
</dbReference>
<protein>
    <submittedName>
        <fullName evidence="3">Peptidase</fullName>
    </submittedName>
</protein>
<dbReference type="AlphaFoldDB" id="A0A066YTF6"/>
<dbReference type="EMBL" id="JNBY01000145">
    <property type="protein sequence ID" value="KDN81381.1"/>
    <property type="molecule type" value="Genomic_DNA"/>
</dbReference>
<accession>A0A066YTF6</accession>
<evidence type="ECO:0000313" key="3">
    <source>
        <dbReference type="EMBL" id="KDN81381.1"/>
    </source>
</evidence>
<dbReference type="GO" id="GO:0008236">
    <property type="term" value="F:serine-type peptidase activity"/>
    <property type="evidence" value="ECO:0007669"/>
    <property type="project" value="InterPro"/>
</dbReference>
<gene>
    <name evidence="3" type="ORF">KCH_68280</name>
</gene>
<dbReference type="eggNOG" id="COG1506">
    <property type="taxonomic scope" value="Bacteria"/>
</dbReference>
<dbReference type="PANTHER" id="PTHR11731:SF193">
    <property type="entry name" value="DIPEPTIDYL PEPTIDASE 9"/>
    <property type="match status" value="1"/>
</dbReference>
<dbReference type="Gene3D" id="2.140.10.30">
    <property type="entry name" value="Dipeptidylpeptidase IV, N-terminal domain"/>
    <property type="match status" value="1"/>
</dbReference>
<dbReference type="GO" id="GO:0006508">
    <property type="term" value="P:proteolysis"/>
    <property type="evidence" value="ECO:0007669"/>
    <property type="project" value="InterPro"/>
</dbReference>
<dbReference type="InterPro" id="IPR001375">
    <property type="entry name" value="Peptidase_S9_cat"/>
</dbReference>
<dbReference type="Proteomes" id="UP000027178">
    <property type="component" value="Unassembled WGS sequence"/>
</dbReference>
<sequence length="694" mass="74379">MTHTDPFLALSAATGRFSYGSPRAVTLAADASRALFLRSTGPTDPVERLWSLDLTTHQERLVADPEALLPARTGTAAALPAAERRLRERIRVWAPGIGSFAATADLATAVFALDGRLFRCDTETGACTELPVAGPAFDPRPNPDGSLVAYVADDALHLAPGGRLSPADGARWGVAEFAAAEELGRSRGHWWSPDGSAVLAARVDESALPVRHFADPADPAREPESFAYPQAGGPNADVQLWVLRPNGERTRLRWDDGGFPYLVAAEWASDGEVLLTVADRLQQCVLLLSADPATGGTRELSCTVDEFWVDPLPGTPQRLPDGRVLTSADTPAARGLALDGKALTDERLQVRRVLGPWPDGRLLVEAGEGDPADQQVFLLDPDGGAPELLSEGPGVHSVAAHGEGVLLLTSAGLNGVRREWRQPGVRTAFADLSAELPYRPKPLLARVTEHGLPAAVLYPRGHVAGSKLPVLVDIYGGPGYQAVANEPRRWQLKQWWADQGFAVVTVDNRGTPFVSPEFTRAIFRRFSAVAMDDQVAALQALGALHPDLDLSRVGVRGWSYGGYFAAMAVLRRPDVFHAASAGAPPTDFRLYDTAYTERYLGLPQENPEGYEADCLLPDAPSLSRPLLLVHGLADDNVHPSHTLLLSQALTRAGRPHAVLPLPGLTHMLPDGALERLAAVELAFLRRELGLTPSA</sequence>
<keyword evidence="4" id="KW-1185">Reference proteome</keyword>
<organism evidence="3 4">
    <name type="scientific">Kitasatospora cheerisanensis KCTC 2395</name>
    <dbReference type="NCBI Taxonomy" id="1348663"/>
    <lineage>
        <taxon>Bacteria</taxon>
        <taxon>Bacillati</taxon>
        <taxon>Actinomycetota</taxon>
        <taxon>Actinomycetes</taxon>
        <taxon>Kitasatosporales</taxon>
        <taxon>Streptomycetaceae</taxon>
        <taxon>Kitasatospora</taxon>
    </lineage>
</organism>
<dbReference type="InterPro" id="IPR029058">
    <property type="entry name" value="AB_hydrolase_fold"/>
</dbReference>
<dbReference type="InterPro" id="IPR002469">
    <property type="entry name" value="Peptidase_S9B_N"/>
</dbReference>
<dbReference type="SUPFAM" id="SSF82171">
    <property type="entry name" value="DPP6 N-terminal domain-like"/>
    <property type="match status" value="1"/>
</dbReference>
<feature type="domain" description="Peptidase S9 prolyl oligopeptidase catalytic" evidence="1">
    <location>
        <begin position="494"/>
        <end position="689"/>
    </location>
</feature>
<proteinExistence type="predicted"/>
<dbReference type="RefSeq" id="WP_084224038.1">
    <property type="nucleotide sequence ID" value="NZ_KK853997.1"/>
</dbReference>
<dbReference type="PANTHER" id="PTHR11731">
    <property type="entry name" value="PROTEASE FAMILY S9B,C DIPEPTIDYL-PEPTIDASE IV-RELATED"/>
    <property type="match status" value="1"/>
</dbReference>
<feature type="domain" description="Dipeptidylpeptidase IV N-terminal" evidence="2">
    <location>
        <begin position="114"/>
        <end position="311"/>
    </location>
</feature>